<dbReference type="GO" id="GO:0003676">
    <property type="term" value="F:nucleic acid binding"/>
    <property type="evidence" value="ECO:0007669"/>
    <property type="project" value="InterPro"/>
</dbReference>
<dbReference type="InterPro" id="IPR036397">
    <property type="entry name" value="RNaseH_sf"/>
</dbReference>
<dbReference type="Ensembl" id="ENSACLT00000078366.1">
    <property type="protein sequence ID" value="ENSACLP00000051466.1"/>
    <property type="gene ID" value="ENSACLG00000030510.1"/>
</dbReference>
<dbReference type="GeneTree" id="ENSGT01130000278505"/>
<evidence type="ECO:0000313" key="3">
    <source>
        <dbReference type="Proteomes" id="UP000265100"/>
    </source>
</evidence>
<reference evidence="2" key="3">
    <citation type="submission" date="2025-08" db="UniProtKB">
        <authorList>
            <consortium name="Ensembl"/>
        </authorList>
    </citation>
    <scope>IDENTIFICATION</scope>
</reference>
<accession>A0AAX7TBM0</accession>
<feature type="domain" description="Tc1-like transposase DDE" evidence="1">
    <location>
        <begin position="59"/>
        <end position="111"/>
    </location>
</feature>
<dbReference type="InterPro" id="IPR038717">
    <property type="entry name" value="Tc1-like_DDE_dom"/>
</dbReference>
<keyword evidence="3" id="KW-1185">Reference proteome</keyword>
<dbReference type="Gene3D" id="3.30.420.10">
    <property type="entry name" value="Ribonuclease H-like superfamily/Ribonuclease H"/>
    <property type="match status" value="1"/>
</dbReference>
<organism evidence="2 3">
    <name type="scientific">Astatotilapia calliptera</name>
    <name type="common">Eastern happy</name>
    <name type="synonym">Chromis callipterus</name>
    <dbReference type="NCBI Taxonomy" id="8154"/>
    <lineage>
        <taxon>Eukaryota</taxon>
        <taxon>Metazoa</taxon>
        <taxon>Chordata</taxon>
        <taxon>Craniata</taxon>
        <taxon>Vertebrata</taxon>
        <taxon>Euteleostomi</taxon>
        <taxon>Actinopterygii</taxon>
        <taxon>Neopterygii</taxon>
        <taxon>Teleostei</taxon>
        <taxon>Neoteleostei</taxon>
        <taxon>Acanthomorphata</taxon>
        <taxon>Ovalentaria</taxon>
        <taxon>Cichlomorphae</taxon>
        <taxon>Cichliformes</taxon>
        <taxon>Cichlidae</taxon>
        <taxon>African cichlids</taxon>
        <taxon>Pseudocrenilabrinae</taxon>
        <taxon>Haplochromini</taxon>
        <taxon>Astatotilapia</taxon>
    </lineage>
</organism>
<proteinExistence type="predicted"/>
<protein>
    <recommendedName>
        <fullName evidence="1">Tc1-like transposase DDE domain-containing protein</fullName>
    </recommendedName>
</protein>
<dbReference type="Pfam" id="PF13358">
    <property type="entry name" value="DDE_3"/>
    <property type="match status" value="1"/>
</dbReference>
<evidence type="ECO:0000313" key="2">
    <source>
        <dbReference type="Ensembl" id="ENSACLP00000051466.1"/>
    </source>
</evidence>
<dbReference type="AlphaFoldDB" id="A0AAX7TBM0"/>
<reference evidence="3" key="2">
    <citation type="submission" date="2023-03" db="EMBL/GenBank/DDBJ databases">
        <authorList>
            <consortium name="Wellcome Sanger Institute Data Sharing"/>
        </authorList>
    </citation>
    <scope>NUCLEOTIDE SEQUENCE [LARGE SCALE GENOMIC DNA]</scope>
</reference>
<reference evidence="2 3" key="1">
    <citation type="submission" date="2018-05" db="EMBL/GenBank/DDBJ databases">
        <authorList>
            <person name="Datahose"/>
        </authorList>
    </citation>
    <scope>NUCLEOTIDE SEQUENCE</scope>
</reference>
<name>A0AAX7TBM0_ASTCA</name>
<dbReference type="Proteomes" id="UP000265100">
    <property type="component" value="Chromosome 13"/>
</dbReference>
<reference evidence="2" key="4">
    <citation type="submission" date="2025-09" db="UniProtKB">
        <authorList>
            <consortium name="Ensembl"/>
        </authorList>
    </citation>
    <scope>IDENTIFICATION</scope>
</reference>
<sequence>MTKCNIPECISSKTQTRQWRRNTFNDIYGGGAIMAWGFFLQWKNGGAGVSNGRRLCGNNWVFQQDNALVHNARRTRDYFQENNITILDHPAASPDLNPVENLWGWMARKLHLEPNCFGI</sequence>
<evidence type="ECO:0000259" key="1">
    <source>
        <dbReference type="Pfam" id="PF13358"/>
    </source>
</evidence>